<feature type="compositionally biased region" description="Low complexity" evidence="1">
    <location>
        <begin position="270"/>
        <end position="279"/>
    </location>
</feature>
<organism evidence="2 3">
    <name type="scientific">Nocardia mexicana</name>
    <dbReference type="NCBI Taxonomy" id="279262"/>
    <lineage>
        <taxon>Bacteria</taxon>
        <taxon>Bacillati</taxon>
        <taxon>Actinomycetota</taxon>
        <taxon>Actinomycetes</taxon>
        <taxon>Mycobacteriales</taxon>
        <taxon>Nocardiaceae</taxon>
        <taxon>Nocardia</taxon>
    </lineage>
</organism>
<gene>
    <name evidence="2" type="ORF">DFR68_12047</name>
</gene>
<evidence type="ECO:0000313" key="2">
    <source>
        <dbReference type="EMBL" id="RDI43580.1"/>
    </source>
</evidence>
<reference evidence="2 3" key="1">
    <citation type="submission" date="2018-07" db="EMBL/GenBank/DDBJ databases">
        <title>Genomic Encyclopedia of Type Strains, Phase IV (KMG-IV): sequencing the most valuable type-strain genomes for metagenomic binning, comparative biology and taxonomic classification.</title>
        <authorList>
            <person name="Goeker M."/>
        </authorList>
    </citation>
    <scope>NUCLEOTIDE SEQUENCE [LARGE SCALE GENOMIC DNA]</scope>
    <source>
        <strain evidence="2 3">DSM 44952</strain>
    </source>
</reference>
<accession>A0A370GJN1</accession>
<keyword evidence="3" id="KW-1185">Reference proteome</keyword>
<dbReference type="EMBL" id="QQAZ01000020">
    <property type="protein sequence ID" value="RDI43580.1"/>
    <property type="molecule type" value="Genomic_DNA"/>
</dbReference>
<dbReference type="OrthoDB" id="4572469at2"/>
<evidence type="ECO:0000313" key="3">
    <source>
        <dbReference type="Proteomes" id="UP000255355"/>
    </source>
</evidence>
<protein>
    <submittedName>
        <fullName evidence="2">Uncharacterized protein</fullName>
    </submittedName>
</protein>
<feature type="region of interest" description="Disordered" evidence="1">
    <location>
        <begin position="266"/>
        <end position="294"/>
    </location>
</feature>
<evidence type="ECO:0000256" key="1">
    <source>
        <dbReference type="SAM" id="MobiDB-lite"/>
    </source>
</evidence>
<dbReference type="STRING" id="1210089.GCA_001613165_06072"/>
<dbReference type="Proteomes" id="UP000255355">
    <property type="component" value="Unassembled WGS sequence"/>
</dbReference>
<comment type="caution">
    <text evidence="2">The sequence shown here is derived from an EMBL/GenBank/DDBJ whole genome shotgun (WGS) entry which is preliminary data.</text>
</comment>
<dbReference type="AlphaFoldDB" id="A0A370GJN1"/>
<name>A0A370GJN1_9NOCA</name>
<proteinExistence type="predicted"/>
<dbReference type="RefSeq" id="WP_147289143.1">
    <property type="nucleotide sequence ID" value="NZ_QQAZ01000020.1"/>
</dbReference>
<sequence length="294" mass="31757">MTGFDPANPVGRSMTLEQAWLLRQLHGLAWAWAAHLGSAVDEGWPDPFAGGQDHLPSLVVRRALWVHETAVHGVPERTIAMAWLAGYRQQEWPEFDPDRVDAALQRLTWTILTGDRDQLLDMAAVDTLAVDRLDVHLPHPEAAAQFHRNATAVSRQINAVGDLLDASDSVWQQLWTVDGDQVAARYRDLGAATVRARWADYATPVIEVDAHGAVALLTQVRGHAAAWQQPGPDAAGAGSDVARVADPRADHLRTQAAISDALGDVAHHWPPATGAHPTAEPTPPTTDPGTEAEP</sequence>